<organism evidence="5 6">
    <name type="scientific">Kwoniella dendrophila CBS 6074</name>
    <dbReference type="NCBI Taxonomy" id="1295534"/>
    <lineage>
        <taxon>Eukaryota</taxon>
        <taxon>Fungi</taxon>
        <taxon>Dikarya</taxon>
        <taxon>Basidiomycota</taxon>
        <taxon>Agaricomycotina</taxon>
        <taxon>Tremellomycetes</taxon>
        <taxon>Tremellales</taxon>
        <taxon>Cryptococcaceae</taxon>
        <taxon>Kwoniella</taxon>
    </lineage>
</organism>
<feature type="region of interest" description="Disordered" evidence="4">
    <location>
        <begin position="600"/>
        <end position="645"/>
    </location>
</feature>
<proteinExistence type="predicted"/>
<dbReference type="InterPro" id="IPR011990">
    <property type="entry name" value="TPR-like_helical_dom_sf"/>
</dbReference>
<dbReference type="Gene3D" id="1.25.40.1010">
    <property type="match status" value="1"/>
</dbReference>
<evidence type="ECO:0008006" key="7">
    <source>
        <dbReference type="Google" id="ProtNLM"/>
    </source>
</evidence>
<evidence type="ECO:0000313" key="5">
    <source>
        <dbReference type="EMBL" id="WWC90810.1"/>
    </source>
</evidence>
<evidence type="ECO:0000256" key="2">
    <source>
        <dbReference type="ARBA" id="ARBA00022803"/>
    </source>
</evidence>
<evidence type="ECO:0000256" key="1">
    <source>
        <dbReference type="ARBA" id="ARBA00022737"/>
    </source>
</evidence>
<sequence length="867" mass="98077">MAHPPPKHRQLPDKETKLFRELLTQYELKQYKKGIKAADTILKKFPNHGETLALKALTLHSSLPEPLTVSAVPKKEEAEAMARLAIKKDITSHITWHVLGILAKSRKDWDEASRAFAMARKQDPDNIPLIRDSIALLTHTRQYSAALAARHHYLLLRPPIRASWFALVIAHQLNGDLDEALQVYNDYQTTLKEEGATGPEKSQILLHVIRICIEAGKDQEGLDKLRQGVKDKIISPRGECTLLKAQMFANLGRQEDALQTYQELLEQNSDNLEYYKGYLQNKGIDLSAELTEESRSKILETLSGFAESFPRSAAPRRLALDYSTGDKFRELAKAYIVKGLERGVPSLFVDVKGVYTDSDKMKIVGEIVEEIVAKLEKDASLSDDDSISPPTVLLWAYYFLSLHLSHPSQTTPDHTRSLTLLDQALEHTPTLPELYMAKAMVLKRSGDLLNAAYEMEKARLLDGQDRFLNGKAAKYWLRAGEIKKSEELLAMFTKKDLTPTQDLTDLQCLWFLQEQGDSYRNQGNLAMALKRYQALATVFQDYEDDQYDFHTYCMRRMTLGAYISLMRYEDQLRSHPGYFKGALSAIEIYTKVFDDPSITEEKISPEEEAERKKQAKKAQKAEAKAKKAAATSGEKADPPVPDADPTGIQLLKTETPLEDALKLWKPLERLAGERIETWLAGYEILRRQKLYLAALKALKTAQSISPSNPTLHYQILNFNKITSSNTELPESIKSVIKSELPSLLSTSPEEFSSSFLEKAKSPEELYEGARGLLQLNGSTEKVKDVLLKLGDKSTKPSIEYMTKSLDLFRSISESKEDIEQLRSKYAEKLPSAWVFKSSSEIDKQIKEFEKSIEGYQGEKSVEQSEKK</sequence>
<dbReference type="EMBL" id="CP144104">
    <property type="protein sequence ID" value="WWC90810.1"/>
    <property type="molecule type" value="Genomic_DNA"/>
</dbReference>
<keyword evidence="2 3" id="KW-0802">TPR repeat</keyword>
<evidence type="ECO:0000313" key="6">
    <source>
        <dbReference type="Proteomes" id="UP001355207"/>
    </source>
</evidence>
<dbReference type="SUPFAM" id="SSF48452">
    <property type="entry name" value="TPR-like"/>
    <property type="match status" value="3"/>
</dbReference>
<gene>
    <name evidence="5" type="ORF">L201_005747</name>
</gene>
<dbReference type="Pfam" id="PF12569">
    <property type="entry name" value="NatA_aux_su"/>
    <property type="match status" value="1"/>
</dbReference>
<protein>
    <recommendedName>
        <fullName evidence="7">Peptide alpha-N-acetyltransferase</fullName>
    </recommendedName>
</protein>
<reference evidence="5 6" key="1">
    <citation type="submission" date="2024-01" db="EMBL/GenBank/DDBJ databases">
        <title>Comparative genomics of Cryptococcus and Kwoniella reveals pathogenesis evolution and contrasting modes of karyotype evolution via chromosome fusion or intercentromeric recombination.</title>
        <authorList>
            <person name="Coelho M.A."/>
            <person name="David-Palma M."/>
            <person name="Shea T."/>
            <person name="Bowers K."/>
            <person name="McGinley-Smith S."/>
            <person name="Mohammad A.W."/>
            <person name="Gnirke A."/>
            <person name="Yurkov A.M."/>
            <person name="Nowrousian M."/>
            <person name="Sun S."/>
            <person name="Cuomo C.A."/>
            <person name="Heitman J."/>
        </authorList>
    </citation>
    <scope>NUCLEOTIDE SEQUENCE [LARGE SCALE GENOMIC DNA]</scope>
    <source>
        <strain evidence="5 6">CBS 6074</strain>
    </source>
</reference>
<dbReference type="GeneID" id="91096417"/>
<dbReference type="PANTHER" id="PTHR22767">
    <property type="entry name" value="N-TERMINAL ACETYLTRANSFERASE-RELATED"/>
    <property type="match status" value="1"/>
</dbReference>
<keyword evidence="6" id="KW-1185">Reference proteome</keyword>
<dbReference type="Gene3D" id="1.25.40.1040">
    <property type="match status" value="1"/>
</dbReference>
<dbReference type="PROSITE" id="PS50005">
    <property type="entry name" value="TPR"/>
    <property type="match status" value="1"/>
</dbReference>
<dbReference type="GO" id="GO:0031415">
    <property type="term" value="C:NatA complex"/>
    <property type="evidence" value="ECO:0007669"/>
    <property type="project" value="TreeGrafter"/>
</dbReference>
<accession>A0AAX4K1V1</accession>
<feature type="compositionally biased region" description="Basic and acidic residues" evidence="4">
    <location>
        <begin position="600"/>
        <end position="612"/>
    </location>
</feature>
<dbReference type="PIRSF" id="PIRSF000422">
    <property type="entry name" value="N-terminal-AcTrfase-A_aux_su"/>
    <property type="match status" value="1"/>
</dbReference>
<dbReference type="Proteomes" id="UP001355207">
    <property type="component" value="Chromosome 7"/>
</dbReference>
<dbReference type="RefSeq" id="XP_066077573.1">
    <property type="nucleotide sequence ID" value="XM_066221476.1"/>
</dbReference>
<dbReference type="AlphaFoldDB" id="A0AAX4K1V1"/>
<dbReference type="SMART" id="SM00028">
    <property type="entry name" value="TPR"/>
    <property type="match status" value="4"/>
</dbReference>
<feature type="repeat" description="TPR" evidence="3">
    <location>
        <begin position="93"/>
        <end position="126"/>
    </location>
</feature>
<evidence type="ECO:0000256" key="4">
    <source>
        <dbReference type="SAM" id="MobiDB-lite"/>
    </source>
</evidence>
<evidence type="ECO:0000256" key="3">
    <source>
        <dbReference type="PROSITE-ProRule" id="PRU00339"/>
    </source>
</evidence>
<name>A0AAX4K1V1_9TREE</name>
<keyword evidence="1" id="KW-0677">Repeat</keyword>
<dbReference type="InterPro" id="IPR019734">
    <property type="entry name" value="TPR_rpt"/>
</dbReference>
<dbReference type="PANTHER" id="PTHR22767:SF2">
    <property type="entry name" value="N(ALPHA)-ACETYLTRANSFERASE 15_16, ISOFORM A"/>
    <property type="match status" value="1"/>
</dbReference>
<dbReference type="InterPro" id="IPR021183">
    <property type="entry name" value="NatA_aux_su"/>
</dbReference>